<accession>A7AQJ1</accession>
<evidence type="ECO:0000256" key="8">
    <source>
        <dbReference type="ARBA" id="ARBA00044543"/>
    </source>
</evidence>
<dbReference type="GO" id="GO:0051087">
    <property type="term" value="F:protein-folding chaperone binding"/>
    <property type="evidence" value="ECO:0007669"/>
    <property type="project" value="TreeGrafter"/>
</dbReference>
<keyword evidence="5" id="KW-0833">Ubl conjugation pathway</keyword>
<dbReference type="SMART" id="SM00028">
    <property type="entry name" value="TPR"/>
    <property type="match status" value="3"/>
</dbReference>
<evidence type="ECO:0000313" key="12">
    <source>
        <dbReference type="Proteomes" id="UP000002173"/>
    </source>
</evidence>
<evidence type="ECO:0000313" key="11">
    <source>
        <dbReference type="EMBL" id="EDO06810.1"/>
    </source>
</evidence>
<dbReference type="GO" id="GO:0061630">
    <property type="term" value="F:ubiquitin protein ligase activity"/>
    <property type="evidence" value="ECO:0007669"/>
    <property type="project" value="UniProtKB-EC"/>
</dbReference>
<dbReference type="EC" id="2.3.2.27" evidence="2"/>
<dbReference type="STRING" id="5865.A7AQJ1"/>
<evidence type="ECO:0000256" key="6">
    <source>
        <dbReference type="ARBA" id="ARBA00022803"/>
    </source>
</evidence>
<dbReference type="PROSITE" id="PS51698">
    <property type="entry name" value="U_BOX"/>
    <property type="match status" value="1"/>
</dbReference>
<evidence type="ECO:0000256" key="7">
    <source>
        <dbReference type="ARBA" id="ARBA00044534"/>
    </source>
</evidence>
<dbReference type="GO" id="GO:0005737">
    <property type="term" value="C:cytoplasm"/>
    <property type="evidence" value="ECO:0007669"/>
    <property type="project" value="TreeGrafter"/>
</dbReference>
<gene>
    <name evidence="11" type="ORF">BBOV_IV004490</name>
</gene>
<dbReference type="InterPro" id="IPR013083">
    <property type="entry name" value="Znf_RING/FYVE/PHD"/>
</dbReference>
<organism evidence="11 12">
    <name type="scientific">Babesia bovis</name>
    <dbReference type="NCBI Taxonomy" id="5865"/>
    <lineage>
        <taxon>Eukaryota</taxon>
        <taxon>Sar</taxon>
        <taxon>Alveolata</taxon>
        <taxon>Apicomplexa</taxon>
        <taxon>Aconoidasida</taxon>
        <taxon>Piroplasmida</taxon>
        <taxon>Babesiidae</taxon>
        <taxon>Babesia</taxon>
    </lineage>
</organism>
<evidence type="ECO:0000259" key="10">
    <source>
        <dbReference type="PROSITE" id="PS51698"/>
    </source>
</evidence>
<evidence type="ECO:0000256" key="2">
    <source>
        <dbReference type="ARBA" id="ARBA00012483"/>
    </source>
</evidence>
<keyword evidence="3" id="KW-0808">Transferase</keyword>
<dbReference type="InterPro" id="IPR019734">
    <property type="entry name" value="TPR_rpt"/>
</dbReference>
<dbReference type="PROSITE" id="PS50293">
    <property type="entry name" value="TPR_REGION"/>
    <property type="match status" value="1"/>
</dbReference>
<dbReference type="EMBL" id="AAXT01000002">
    <property type="protein sequence ID" value="EDO06810.1"/>
    <property type="molecule type" value="Genomic_DNA"/>
</dbReference>
<evidence type="ECO:0000256" key="4">
    <source>
        <dbReference type="ARBA" id="ARBA00022737"/>
    </source>
</evidence>
<reference evidence="12" key="3">
    <citation type="journal article" date="2021" name="Int. J. Parasitol.">
        <title>Comparative analysis of gene expression between Babesia bovis blood stages and kinetes allowed by improved genome annotation.</title>
        <authorList>
            <person name="Ueti M.W."/>
            <person name="Johnson W.C."/>
            <person name="Kappmeyer L.S."/>
            <person name="Herndon D.R."/>
            <person name="Mousel M.R."/>
            <person name="Reif K.E."/>
            <person name="Taus N.S."/>
            <person name="Ifeonu O.O."/>
            <person name="Silva J.C."/>
            <person name="Suarez C.E."/>
            <person name="Brayton K.A."/>
        </authorList>
    </citation>
    <scope>NUCLEOTIDE SEQUENCE [LARGE SCALE GENOMIC DNA]</scope>
</reference>
<dbReference type="Gene3D" id="1.25.40.10">
    <property type="entry name" value="Tetratricopeptide repeat domain"/>
    <property type="match status" value="1"/>
</dbReference>
<dbReference type="VEuPathDB" id="PiroplasmaDB:BBOV_IV004490"/>
<feature type="domain" description="U-box" evidence="10">
    <location>
        <begin position="213"/>
        <end position="287"/>
    </location>
</feature>
<name>A7AQJ1_BABBO</name>
<feature type="repeat" description="TPR" evidence="9">
    <location>
        <begin position="35"/>
        <end position="68"/>
    </location>
</feature>
<keyword evidence="4" id="KW-0677">Repeat</keyword>
<dbReference type="InterPro" id="IPR011990">
    <property type="entry name" value="TPR-like_helical_dom_sf"/>
</dbReference>
<dbReference type="RefSeq" id="XP_001610378.1">
    <property type="nucleotide sequence ID" value="XM_001610328.1"/>
</dbReference>
<dbReference type="GO" id="GO:0045862">
    <property type="term" value="P:positive regulation of proteolysis"/>
    <property type="evidence" value="ECO:0007669"/>
    <property type="project" value="TreeGrafter"/>
</dbReference>
<dbReference type="PROSITE" id="PS50005">
    <property type="entry name" value="TPR"/>
    <property type="match status" value="1"/>
</dbReference>
<sequence>MPCNYTCISSGDDLNADFKNREDDWETRHQRMQEAEKYKSLGNESFKRGFLESAIEYYSKAIKLNPDKFEYYTNRALCYKKQGKWKEVANDVRTALNLDADSVKAHYYLGQALIQLGEPEEGLKKLTKAKTLSEHFKVPYIDEIEDEILKAKRNIWLMQDAEFTQNVFNLKDYVEGAIARDFHAGTMSDEEHSQRISQYQSVFDALEKGRVREVPSYLCCKISMCIMKDPVVSPSGITYERELLEHHLKYNGNFDPVTREPCSQNDIYPNYSIKEAIDQFLKENPWAYDE</sequence>
<dbReference type="SUPFAM" id="SSF48452">
    <property type="entry name" value="TPR-like"/>
    <property type="match status" value="1"/>
</dbReference>
<dbReference type="Gene3D" id="3.30.40.10">
    <property type="entry name" value="Zinc/RING finger domain, C3HC4 (zinc finger)"/>
    <property type="match status" value="1"/>
</dbReference>
<reference evidence="12" key="2">
    <citation type="journal article" date="2020" name="Data Brief">
        <title>Transcriptome dataset of Babesia bovis life stages within vertebrate and invertebrate hosts.</title>
        <authorList>
            <person name="Ueti M.W."/>
            <person name="Johnson W.C."/>
            <person name="Kappmeyer L.S."/>
            <person name="Herndon D.R."/>
            <person name="Mousel M.R."/>
            <person name="Reif K.E."/>
            <person name="Taus N.S."/>
            <person name="Ifeonu O.O."/>
            <person name="Silva J.C."/>
            <person name="Suarez C.E."/>
            <person name="Brayton K.A."/>
        </authorList>
    </citation>
    <scope>NUCLEOTIDE SEQUENCE [LARGE SCALE GENOMIC DNA]</scope>
</reference>
<dbReference type="Proteomes" id="UP000002173">
    <property type="component" value="Unassembled WGS sequence"/>
</dbReference>
<dbReference type="PANTHER" id="PTHR46803">
    <property type="entry name" value="E3 UBIQUITIN-PROTEIN LIGASE CHIP"/>
    <property type="match status" value="1"/>
</dbReference>
<dbReference type="Pfam" id="PF13414">
    <property type="entry name" value="TPR_11"/>
    <property type="match status" value="1"/>
</dbReference>
<dbReference type="OMA" id="WAGVEHD"/>
<reference evidence="11 12" key="1">
    <citation type="journal article" date="2007" name="PLoS Pathog.">
        <title>Genome sequence of Babesia bovis and comparative analysis of apicomplexan hemoprotozoa.</title>
        <authorList>
            <person name="Brayton K.A."/>
            <person name="Lau A.O.T."/>
            <person name="Herndon D.R."/>
            <person name="Hannick L."/>
            <person name="Kappmeyer L.S."/>
            <person name="Berens S.J."/>
            <person name="Bidwell S.L."/>
            <person name="Brown W.C."/>
            <person name="Crabtree J."/>
            <person name="Fadrosh D."/>
            <person name="Feldblum T."/>
            <person name="Forberger H.A."/>
            <person name="Haas B.J."/>
            <person name="Howell J.M."/>
            <person name="Khouri H."/>
            <person name="Koo H."/>
            <person name="Mann D.J."/>
            <person name="Norimine J."/>
            <person name="Paulsen I.T."/>
            <person name="Radune D."/>
            <person name="Ren Q."/>
            <person name="Smith R.K. Jr."/>
            <person name="Suarez C.E."/>
            <person name="White O."/>
            <person name="Wortman J.R."/>
            <person name="Knowles D.P. Jr."/>
            <person name="McElwain T.F."/>
            <person name="Nene V.M."/>
        </authorList>
    </citation>
    <scope>NUCLEOTIDE SEQUENCE [LARGE SCALE GENOMIC DNA]</scope>
    <source>
        <strain evidence="11">T2Bo</strain>
    </source>
</reference>
<dbReference type="GO" id="GO:0043161">
    <property type="term" value="P:proteasome-mediated ubiquitin-dependent protein catabolic process"/>
    <property type="evidence" value="ECO:0007669"/>
    <property type="project" value="TreeGrafter"/>
</dbReference>
<evidence type="ECO:0000256" key="1">
    <source>
        <dbReference type="ARBA" id="ARBA00000900"/>
    </source>
</evidence>
<dbReference type="KEGG" id="bbo:BBOV_IV004490"/>
<dbReference type="CDD" id="cd16654">
    <property type="entry name" value="RING-Ubox_CHIP"/>
    <property type="match status" value="1"/>
</dbReference>
<dbReference type="PANTHER" id="PTHR46803:SF2">
    <property type="entry name" value="E3 UBIQUITIN-PROTEIN LIGASE CHIP"/>
    <property type="match status" value="1"/>
</dbReference>
<dbReference type="Pfam" id="PF04564">
    <property type="entry name" value="U-box"/>
    <property type="match status" value="1"/>
</dbReference>
<dbReference type="eggNOG" id="KOG4642">
    <property type="taxonomic scope" value="Eukaryota"/>
</dbReference>
<comment type="catalytic activity">
    <reaction evidence="1">
        <text>S-ubiquitinyl-[E2 ubiquitin-conjugating enzyme]-L-cysteine + [acceptor protein]-L-lysine = [E2 ubiquitin-conjugating enzyme]-L-cysteine + N(6)-ubiquitinyl-[acceptor protein]-L-lysine.</text>
        <dbReference type="EC" id="2.3.2.27"/>
    </reaction>
</comment>
<evidence type="ECO:0000256" key="3">
    <source>
        <dbReference type="ARBA" id="ARBA00022679"/>
    </source>
</evidence>
<comment type="caution">
    <text evidence="11">The sequence shown here is derived from an EMBL/GenBank/DDBJ whole genome shotgun (WGS) entry which is preliminary data.</text>
</comment>
<dbReference type="InterPro" id="IPR003613">
    <property type="entry name" value="Ubox_domain"/>
</dbReference>
<dbReference type="GO" id="GO:0006515">
    <property type="term" value="P:protein quality control for misfolded or incompletely synthesized proteins"/>
    <property type="evidence" value="ECO:0007669"/>
    <property type="project" value="TreeGrafter"/>
</dbReference>
<dbReference type="AlphaFoldDB" id="A7AQJ1"/>
<dbReference type="InParanoid" id="A7AQJ1"/>
<dbReference type="SMART" id="SM00504">
    <property type="entry name" value="Ubox"/>
    <property type="match status" value="1"/>
</dbReference>
<evidence type="ECO:0000256" key="9">
    <source>
        <dbReference type="PROSITE-ProRule" id="PRU00339"/>
    </source>
</evidence>
<evidence type="ECO:0000256" key="5">
    <source>
        <dbReference type="ARBA" id="ARBA00022786"/>
    </source>
</evidence>
<dbReference type="GO" id="GO:0000209">
    <property type="term" value="P:protein polyubiquitination"/>
    <property type="evidence" value="ECO:0007669"/>
    <property type="project" value="TreeGrafter"/>
</dbReference>
<proteinExistence type="predicted"/>
<dbReference type="SMR" id="A7AQJ1"/>
<keyword evidence="6 9" id="KW-0802">TPR repeat</keyword>
<keyword evidence="12" id="KW-1185">Reference proteome</keyword>
<dbReference type="SUPFAM" id="SSF57850">
    <property type="entry name" value="RING/U-box"/>
    <property type="match status" value="1"/>
</dbReference>
<dbReference type="GO" id="GO:0071218">
    <property type="term" value="P:cellular response to misfolded protein"/>
    <property type="evidence" value="ECO:0007669"/>
    <property type="project" value="TreeGrafter"/>
</dbReference>
<dbReference type="InterPro" id="IPR045202">
    <property type="entry name" value="CHIP_RING-Ubox"/>
</dbReference>
<protein>
    <recommendedName>
        <fullName evidence="7">E3 ubiquitin-protein ligase CHIP</fullName>
        <ecNumber evidence="2">2.3.2.27</ecNumber>
    </recommendedName>
    <alternativeName>
        <fullName evidence="8">RING-type E3 ubiquitin transferase CHIP</fullName>
    </alternativeName>
</protein>
<dbReference type="GeneID" id="5478612"/>